<dbReference type="GO" id="GO:0008270">
    <property type="term" value="F:zinc ion binding"/>
    <property type="evidence" value="ECO:0007669"/>
    <property type="project" value="UniProtKB-KW"/>
</dbReference>
<dbReference type="InterPro" id="IPR057307">
    <property type="entry name" value="PEP5_VPS11_N"/>
</dbReference>
<comment type="similarity">
    <text evidence="1">Belongs to the VPS11 family.</text>
</comment>
<evidence type="ECO:0000256" key="4">
    <source>
        <dbReference type="ARBA" id="ARBA00022771"/>
    </source>
</evidence>
<dbReference type="PANTHER" id="PTHR23323:SF24">
    <property type="entry name" value="VACUOLAR PROTEIN SORTING-ASSOCIATED PROTEIN 11 HOMOLOG"/>
    <property type="match status" value="1"/>
</dbReference>
<keyword evidence="6" id="KW-0653">Protein transport</keyword>
<feature type="region of interest" description="Disordered" evidence="11">
    <location>
        <begin position="792"/>
        <end position="825"/>
    </location>
</feature>
<feature type="repeat" description="CHCR" evidence="10">
    <location>
        <begin position="491"/>
        <end position="671"/>
    </location>
</feature>
<sequence>MPVNNVADQPPAAWRSLPFFQSLPVSAPSSSLASQRILAIKKLTNWPRGIQDDSRTKDSVTAPYLVILKSGDITVVDSTTFAPLTSSFASLSGAHGSLTHAHFDTASSRFILLSEDDGAAGTSANANLPLMRIWDVSDPRSKQWRPRLLAETRIQHGRTSFPVAALASTPGLTYLACSLSNGAVLLLRNLSAVLDAAPSNAPTAAMPKFKVVMQPASSSEKEPVEPVTALAFSSIDSPATLHLFIANLSKVTRYTVLGKGAGSPAITLDHVGAPLDCSALVPARGDETPESKLLIARPEAIYVIGSNGREACYAHEGQKAKVFLLPASLQLVILSPPVAAKTTAARTSAPDTTEVAIFDLQGKFLSYQGSVLGAIQAVFSDPTTFDGREDVYVLTDADNLHRLEERPLREKLDLLYSRSLFVLAAQVARSHFASAHTDSPDATTQLNALLAEIWIKHGDHLYEKGDYEGSMKMGYLKSVPATAASGSRRVPGSVRKSLGESYIIRRFLDAQRIPLLTLYLQELHRRGLANPDHTTLLLNCFTKMRDTEALDRFIRRSHVISNGADDGDDEDDYGSIVSDVDDEAHQDRLPFDLATAIKVCRSANYFAQASYLAKKFDLGAEYLRIKIEDTNSPLEALDWLRSRDAADVDAQLRLYAGLLLAGGDEAEEATTDLLVELCSGAYRPRVSNSTAAIEQAARAAARGETAAKNDGAGVLGYLKGGGGSVKSASGKPFVIPGVDEELPAEEENAGPAYDIPSPRTFFPYFLRFTPSFRRFLETVALARWAQSIADEAPEDLEESTGSAYEQEAGDDNNEDDDDDDDDDDVREQKSIWNTLFEIYLQSSDQEDHSRAVRLLRQHKTLPYDVAHTLVLCEQASFIQGVVILYERMGMFEDVVRLWMDRAHEELARGDTPESAEEVLAALKRYGHIDDDSSSSASSLHSLVLSFLVSHPVLLSRHRGDVESLLLHIEDRRIMSTLELVDLLSKSGPHADIGLVKSFLQRTVAEETSEMEADERLIASYRGEARAKTKEIADLSAASGEPRVFQSNRCHACGGQIDLPAVHFMCKHSYHARCLGEKENECPSCARSFGVIREIRTNNAELASRHDLFLQELDEADDPFETIASMFSRGIFTKVALQR</sequence>
<reference evidence="13 14" key="1">
    <citation type="journal article" date="2018" name="Mol. Biol. Evol.">
        <title>Broad Genomic Sampling Reveals a Smut Pathogenic Ancestry of the Fungal Clade Ustilaginomycotina.</title>
        <authorList>
            <person name="Kijpornyongpan T."/>
            <person name="Mondo S.J."/>
            <person name="Barry K."/>
            <person name="Sandor L."/>
            <person name="Lee J."/>
            <person name="Lipzen A."/>
            <person name="Pangilinan J."/>
            <person name="LaButti K."/>
            <person name="Hainaut M."/>
            <person name="Henrissat B."/>
            <person name="Grigoriev I.V."/>
            <person name="Spatafora J.W."/>
            <person name="Aime M.C."/>
        </authorList>
    </citation>
    <scope>NUCLEOTIDE SEQUENCE [LARGE SCALE GENOMIC DNA]</scope>
    <source>
        <strain evidence="13 14">MCA 5214</strain>
    </source>
</reference>
<dbReference type="GO" id="GO:0007033">
    <property type="term" value="P:vacuole organization"/>
    <property type="evidence" value="ECO:0007669"/>
    <property type="project" value="TreeGrafter"/>
</dbReference>
<keyword evidence="2" id="KW-0813">Transport</keyword>
<dbReference type="Pfam" id="PF23341">
    <property type="entry name" value="PEP5_VPS11_N"/>
    <property type="match status" value="1"/>
</dbReference>
<proteinExistence type="inferred from homology"/>
<evidence type="ECO:0000256" key="8">
    <source>
        <dbReference type="ARBA" id="ARBA00029433"/>
    </source>
</evidence>
<keyword evidence="4 9" id="KW-0863">Zinc-finger</keyword>
<dbReference type="PROSITE" id="PS50236">
    <property type="entry name" value="CHCR"/>
    <property type="match status" value="1"/>
</dbReference>
<dbReference type="PANTHER" id="PTHR23323">
    <property type="entry name" value="VACUOLAR PROTEIN SORTING-ASSOCIATED PROTEIN"/>
    <property type="match status" value="1"/>
</dbReference>
<dbReference type="GO" id="GO:0006904">
    <property type="term" value="P:vesicle docking involved in exocytosis"/>
    <property type="evidence" value="ECO:0007669"/>
    <property type="project" value="TreeGrafter"/>
</dbReference>
<dbReference type="Pfam" id="PF12451">
    <property type="entry name" value="VPS11_C"/>
    <property type="match status" value="1"/>
</dbReference>
<dbReference type="RefSeq" id="XP_025362512.1">
    <property type="nucleotide sequence ID" value="XM_025505950.1"/>
</dbReference>
<dbReference type="InterPro" id="IPR000547">
    <property type="entry name" value="Clathrin_H-chain/VPS_repeat"/>
</dbReference>
<evidence type="ECO:0000256" key="3">
    <source>
        <dbReference type="ARBA" id="ARBA00022723"/>
    </source>
</evidence>
<comment type="subcellular location">
    <subcellularLocation>
        <location evidence="8">Endomembrane system</location>
        <topology evidence="8">Peripheral membrane protein</topology>
        <orientation evidence="8">Cytoplasmic side</orientation>
    </subcellularLocation>
</comment>
<evidence type="ECO:0000256" key="1">
    <source>
        <dbReference type="ARBA" id="ARBA00007070"/>
    </source>
</evidence>
<dbReference type="Pfam" id="PF23356">
    <property type="entry name" value="TPR_PEP5_VPS11"/>
    <property type="match status" value="1"/>
</dbReference>
<dbReference type="Proteomes" id="UP000245884">
    <property type="component" value="Unassembled WGS sequence"/>
</dbReference>
<dbReference type="PROSITE" id="PS50089">
    <property type="entry name" value="ZF_RING_2"/>
    <property type="match status" value="1"/>
</dbReference>
<dbReference type="Pfam" id="PF17122">
    <property type="entry name" value="zf-C3H2C3"/>
    <property type="match status" value="1"/>
</dbReference>
<dbReference type="GO" id="GO:0007032">
    <property type="term" value="P:endosome organization"/>
    <property type="evidence" value="ECO:0007669"/>
    <property type="project" value="TreeGrafter"/>
</dbReference>
<keyword evidence="14" id="KW-1185">Reference proteome</keyword>
<dbReference type="InterPro" id="IPR057308">
    <property type="entry name" value="CHCR_PEP5_VPS11"/>
</dbReference>
<dbReference type="PIRSF" id="PIRSF007860">
    <property type="entry name" value="VPS11"/>
    <property type="match status" value="1"/>
</dbReference>
<evidence type="ECO:0000313" key="14">
    <source>
        <dbReference type="Proteomes" id="UP000245884"/>
    </source>
</evidence>
<dbReference type="GO" id="GO:0030674">
    <property type="term" value="F:protein-macromolecule adaptor activity"/>
    <property type="evidence" value="ECO:0007669"/>
    <property type="project" value="TreeGrafter"/>
</dbReference>
<dbReference type="InterPro" id="IPR001841">
    <property type="entry name" value="Znf_RING"/>
</dbReference>
<dbReference type="AlphaFoldDB" id="A0A316URF5"/>
<evidence type="ECO:0000259" key="12">
    <source>
        <dbReference type="PROSITE" id="PS50089"/>
    </source>
</evidence>
<evidence type="ECO:0000256" key="6">
    <source>
        <dbReference type="ARBA" id="ARBA00022927"/>
    </source>
</evidence>
<dbReference type="InterPro" id="IPR024763">
    <property type="entry name" value="VPS11_C"/>
</dbReference>
<keyword evidence="7" id="KW-0472">Membrane</keyword>
<dbReference type="STRING" id="1569628.A0A316URF5"/>
<gene>
    <name evidence="13" type="ORF">BDZ90DRAFT_231675</name>
</gene>
<keyword evidence="5" id="KW-0862">Zinc</keyword>
<evidence type="ECO:0000256" key="7">
    <source>
        <dbReference type="ARBA" id="ARBA00023136"/>
    </source>
</evidence>
<dbReference type="GO" id="GO:0048284">
    <property type="term" value="P:organelle fusion"/>
    <property type="evidence" value="ECO:0007669"/>
    <property type="project" value="TreeGrafter"/>
</dbReference>
<evidence type="ECO:0000256" key="5">
    <source>
        <dbReference type="ARBA" id="ARBA00022833"/>
    </source>
</evidence>
<feature type="domain" description="RING-type" evidence="12">
    <location>
        <begin position="1049"/>
        <end position="1084"/>
    </location>
</feature>
<dbReference type="GO" id="GO:0005768">
    <property type="term" value="C:endosome"/>
    <property type="evidence" value="ECO:0007669"/>
    <property type="project" value="TreeGrafter"/>
</dbReference>
<dbReference type="GeneID" id="37027773"/>
<evidence type="ECO:0000256" key="11">
    <source>
        <dbReference type="SAM" id="MobiDB-lite"/>
    </source>
</evidence>
<keyword evidence="3" id="KW-0479">Metal-binding</keyword>
<dbReference type="GO" id="GO:0006886">
    <property type="term" value="P:intracellular protein transport"/>
    <property type="evidence" value="ECO:0007669"/>
    <property type="project" value="UniProtKB-UniRule"/>
</dbReference>
<protein>
    <recommendedName>
        <fullName evidence="12">RING-type domain-containing protein</fullName>
    </recommendedName>
</protein>
<evidence type="ECO:0000256" key="10">
    <source>
        <dbReference type="PROSITE-ProRule" id="PRU01006"/>
    </source>
</evidence>
<accession>A0A316URF5</accession>
<name>A0A316URF5_9BASI</name>
<organism evidence="13 14">
    <name type="scientific">Jaminaea rosea</name>
    <dbReference type="NCBI Taxonomy" id="1569628"/>
    <lineage>
        <taxon>Eukaryota</taxon>
        <taxon>Fungi</taxon>
        <taxon>Dikarya</taxon>
        <taxon>Basidiomycota</taxon>
        <taxon>Ustilaginomycotina</taxon>
        <taxon>Exobasidiomycetes</taxon>
        <taxon>Microstromatales</taxon>
        <taxon>Microstromatales incertae sedis</taxon>
        <taxon>Jaminaea</taxon>
    </lineage>
</organism>
<evidence type="ECO:0000256" key="2">
    <source>
        <dbReference type="ARBA" id="ARBA00022448"/>
    </source>
</evidence>
<feature type="compositionally biased region" description="Acidic residues" evidence="11">
    <location>
        <begin position="807"/>
        <end position="825"/>
    </location>
</feature>
<dbReference type="EMBL" id="KZ819666">
    <property type="protein sequence ID" value="PWN27900.1"/>
    <property type="molecule type" value="Genomic_DNA"/>
</dbReference>
<dbReference type="SUPFAM" id="SSF57850">
    <property type="entry name" value="RING/U-box"/>
    <property type="match status" value="1"/>
</dbReference>
<evidence type="ECO:0000256" key="9">
    <source>
        <dbReference type="PROSITE-ProRule" id="PRU00175"/>
    </source>
</evidence>
<dbReference type="GO" id="GO:0030897">
    <property type="term" value="C:HOPS complex"/>
    <property type="evidence" value="ECO:0007669"/>
    <property type="project" value="TreeGrafter"/>
</dbReference>
<dbReference type="OrthoDB" id="26184at2759"/>
<dbReference type="CDD" id="cd16688">
    <property type="entry name" value="RING-H2_Vps11"/>
    <property type="match status" value="1"/>
</dbReference>
<evidence type="ECO:0000313" key="13">
    <source>
        <dbReference type="EMBL" id="PWN27900.1"/>
    </source>
</evidence>
<dbReference type="InterPro" id="IPR016528">
    <property type="entry name" value="VPS11"/>
</dbReference>